<dbReference type="EMBL" id="FORX01000004">
    <property type="protein sequence ID" value="SFJ55278.1"/>
    <property type="molecule type" value="Genomic_DNA"/>
</dbReference>
<evidence type="ECO:0000313" key="1">
    <source>
        <dbReference type="EMBL" id="SFJ55278.1"/>
    </source>
</evidence>
<gene>
    <name evidence="1" type="ORF">SAMN04488082_10475</name>
</gene>
<name>A0A1I3S995_9BACT</name>
<protein>
    <submittedName>
        <fullName evidence="1">Diaminopimelate epimerase</fullName>
    </submittedName>
</protein>
<accession>A0A1I3S995</accession>
<dbReference type="SUPFAM" id="SSF54506">
    <property type="entry name" value="Diaminopimelate epimerase-like"/>
    <property type="match status" value="1"/>
</dbReference>
<dbReference type="OrthoDB" id="9813391at2"/>
<dbReference type="InterPro" id="IPR058944">
    <property type="entry name" value="CntK-like"/>
</dbReference>
<dbReference type="STRING" id="52560.SAMN04488082_10475"/>
<reference evidence="2" key="1">
    <citation type="submission" date="2016-10" db="EMBL/GenBank/DDBJ databases">
        <authorList>
            <person name="Varghese N."/>
            <person name="Submissions S."/>
        </authorList>
    </citation>
    <scope>NUCLEOTIDE SEQUENCE [LARGE SCALE GENOMIC DNA]</scope>
    <source>
        <strain evidence="2">DSM 5918</strain>
    </source>
</reference>
<evidence type="ECO:0000313" key="2">
    <source>
        <dbReference type="Proteomes" id="UP000198635"/>
    </source>
</evidence>
<dbReference type="RefSeq" id="WP_143075555.1">
    <property type="nucleotide sequence ID" value="NZ_FORX01000004.1"/>
</dbReference>
<dbReference type="Pfam" id="PF26317">
    <property type="entry name" value="CntK_N"/>
    <property type="match status" value="1"/>
</dbReference>
<dbReference type="AlphaFoldDB" id="A0A1I3S995"/>
<keyword evidence="2" id="KW-1185">Reference proteome</keyword>
<proteinExistence type="predicted"/>
<sequence>MRALRFYKAVPGGNPTILILDPVEPLERASVARTLMGAGHVQAEQVGFLDLAADPVRLDMMGGEFCGNACRAAAAVMAREQVGLIRTGDDLCGEVMVSGVDRPVALRVAADGGECWVEMPLPEACAEEGKGGVSELEPGIGLVRLPGITHLCLDEELHPFSEDVEQASATLRARYALDAEAVGCIWYRICPACAIKPVVWVRSTASTHYETGCGSGSLALALWLGRGQNFPTDLRVTQPSGGEIGVRVGVDGPGAWIFGPVTLVARGEAFL</sequence>
<organism evidence="1 2">
    <name type="scientific">Desulfomicrobium apsheronum</name>
    <dbReference type="NCBI Taxonomy" id="52560"/>
    <lineage>
        <taxon>Bacteria</taxon>
        <taxon>Pseudomonadati</taxon>
        <taxon>Thermodesulfobacteriota</taxon>
        <taxon>Desulfovibrionia</taxon>
        <taxon>Desulfovibrionales</taxon>
        <taxon>Desulfomicrobiaceae</taxon>
        <taxon>Desulfomicrobium</taxon>
    </lineage>
</organism>
<dbReference type="Proteomes" id="UP000198635">
    <property type="component" value="Unassembled WGS sequence"/>
</dbReference>